<dbReference type="InterPro" id="IPR050494">
    <property type="entry name" value="Ser_Thr_dual-spec_kinase"/>
</dbReference>
<reference evidence="7 8" key="1">
    <citation type="submission" date="2019-01" db="EMBL/GenBank/DDBJ databases">
        <title>Genome Assembly of Collichthys lucidus.</title>
        <authorList>
            <person name="Cai M."/>
            <person name="Xiao S."/>
        </authorList>
    </citation>
    <scope>NUCLEOTIDE SEQUENCE [LARGE SCALE GENOMIC DNA]</scope>
    <source>
        <strain evidence="7">JT15FE1705JMU</strain>
        <tissue evidence="7">Muscle</tissue>
    </source>
</reference>
<name>A0A4U5V0S0_COLLU</name>
<sequence>MNQFSINTNTASDLQISHGTTLGQFHKVESILGEGGFGFVTRCLNLKTNRQEAIKIFKNSRNTVQNAKLEICILKRLRCLDPDTCNIVRWNGFFFDQDRICLNFDLMDLSLYTFLKERNFEGLTTPELRPVIAQLATALSHLRSIGLVHADLKPDNVMIVDRYQTPLQVRLIDFGLAHPVAAVKPGTCVQTTYYRAPEVTLHLPFNDAIDMWSLGITAAELSTGYPLYPGNTDYDVLRFIFQTQGQPSDNVLDRGLGTGFYFDKDQTNGHWTFKSPEDFAEQTGIYAVDTREYRLENLDALVNVMEEEIEVTHQGLLADLIKRMLHLDPDLRIKPLEVLRHPFFDITSSSSADPVTTMDDGPADLAVSIENTEEAENNENMLEDQLVDNSGYGQAVRNIMNQFSINTNTASDLQISHGTTLGQFHKVESILGEGGFGFVTRCLNLKTNRQEAIKIFKNSRNTVQNAKLEICILKRLRCLDPDTCNIVRWNGFFFDQDRICLNFDLMDLSLYTFLKERNFEGLTTPELRPVIAQLATALSHLRSIGLVHADLKPDNVMIVDRYQTPLKVRLIDFGLAHPVAAVKPGTCVQTTYYRAPEVTLHLPFNDAIDMWSLGITAAELSTGYPLYPGNTDYDVLRFIFQTQGQPSDNVLDRGLGTGYYFDKDQTNGHWTFKSPEDFAEQTGIYAVDTREYRLENLDALVNVMEEEIEGTHQGQLVDLIKRMLHLDPDLRIKPLEVLRHPFFDLTSSSSADPVTTMDDGPADLAVSIENTEEAENNENMLEDQLVDNSGYGQAVRNIMNQFSINTNTASDLQISHGTTLGQFHNVESILGEGGFGFVTRCLNLKTNRQEAIKIFKNSRNTVQNAKLEICILKRLRCLDPDTCNIVRWNGFFFDQDRICLNFDLMDLSLYTFLKERNFEGLTTPELRPVIAQLATALSHLRSIGLVHADLKPDNVMIVDRYQTPLQVRLIDFGLAHPVAAVKPGTCVQTTYYRAPEVTLHLPFNDAIDMWSLGITAAELSTGYPLYPGNTDYDVLRFIFETQGQPSDNVLDRGLGTGYYFDRDQTNGHWTFKSPEDFAEQTGIYAVDTREYRLENLDALVNVMEEEIEVTHQGQLVDLIKRMLHLDPDLRIKPLEVLRHPFFDITSSSSADPVTTMDDGPADLAVSIENTEEAENNENMLEDQLVDNSGYGQAVRNIMNQFSINTNTASDLQISHGTTLGQFHNVESILGEGGFGFVTRCLNLKTNRQEAIKIFKNSRNTVQNAKLEICILKRLRCLDPDTCNIVRWNGFFFDQDRICLNFDLMDLSLYTFLKERNFEGLTTPELRPVIAQLATALSHLRSIGLVHADLKPDNVMIVDRYQTPLQVRLIDFGLAHPVAAVKPGTCVQTTYYRAPEVTLHLPFNDAIDMWSLGITAAELSTGYPLYPGNTDYDVLRFIFETQGQPSDNVLDRGLGTGYYFDKDQTNGHWTFKSPEDFAEQTGIYAVDTREYRLENLDALVNVMEEEIEVTHQGQLVDLIKRMLHLDPDLRIKPLEVLRHPFFDITSSSSADPVTTMDDGPADLAVSIENTEEAENNENMLEDQLVDNSGYGQAVRNIMNQFSINTNTASDLQISHGTTLGQFHNVESILGEGGFGFVTRCLNLKTNRQEAIKIFKNSRNTVQNAKLEICILKRLRCLDPDTCNIVRWNGFFFDQDRICLNFDLMDLSLYTFLKERNFEGLTTPELRPVIAQLATALSHLRSIGLVHADLKPDNVMIVDRYQTPLQVRLIDFGLAHPVAAVKPGTCVQTTYYRAPEVTLHLPFNDAIDMWSLGITAAELSTGYPLYPGNTDYDVLRFIFETQGQPSDNVLDRGLGTGYYFDRDQTNGHWTFKSPEDFAEQTGIYAVDTREYRLENLDALVNVMEEEIEVTHQGQLVDLIKRMLHLDPDLRIKPLEVLRHPFFDITSSSSADPVTTMDDGPADLAVSIENTEEAENNENMLEDQLVDNSGYRQAVRNIMNQFSINTNTASDLQISHGTTLGQFHNVESILGEGGFGFVTRCLNLKTNRQEAIKIFKNSRNTVQNAKLEICILKRLRCLDPDTCNIVRWNGFFFDQDRICLNFDLMDLSLYTFLKERNFEGLTTPELRPVIAQLATALSHLRSIGLVHADLKPDNVMIVDRYQTPLQVRLIDFGLAHPVAAVKPGTCVQTTYYRAPEVTLHLPFNDAIDMWSLGITAAELSTGYPLYPGNTDYDVLRFIFETQGQPSDNVLDRGLGTGYYFDRDQTNGHWTFKSPEDFAEQTGIYAVDTREYRLENLDALVNVMEEEIEVTHQGQLVDLIKRMLHLDPDLRIKPLEVLRHPFFDITSSSSADPVTTMDDGPADLAVSIENTEEAENNENMLEDQLVDNSGYGQAVWSFFSRIKNTVQNFFSWTVNTPHNLPNSLSV</sequence>
<dbReference type="SMART" id="SM00220">
    <property type="entry name" value="S_TKc"/>
    <property type="match status" value="6"/>
</dbReference>
<protein>
    <submittedName>
        <fullName evidence="7">Homeodomain-interacting protein kinase 2</fullName>
    </submittedName>
</protein>
<evidence type="ECO:0000256" key="4">
    <source>
        <dbReference type="ARBA" id="ARBA00022777"/>
    </source>
</evidence>
<keyword evidence="4 7" id="KW-0418">Kinase</keyword>
<dbReference type="InterPro" id="IPR000719">
    <property type="entry name" value="Prot_kinase_dom"/>
</dbReference>
<dbReference type="SUPFAM" id="SSF56112">
    <property type="entry name" value="Protein kinase-like (PK-like)"/>
    <property type="match status" value="6"/>
</dbReference>
<keyword evidence="3" id="KW-0547">Nucleotide-binding</keyword>
<dbReference type="STRING" id="240159.A0A4U5V0S0"/>
<evidence type="ECO:0000256" key="1">
    <source>
        <dbReference type="ARBA" id="ARBA00022527"/>
    </source>
</evidence>
<evidence type="ECO:0000256" key="2">
    <source>
        <dbReference type="ARBA" id="ARBA00022679"/>
    </source>
</evidence>
<feature type="domain" description="Protein kinase" evidence="6">
    <location>
        <begin position="2021"/>
        <end position="2339"/>
    </location>
</feature>
<evidence type="ECO:0000259" key="6">
    <source>
        <dbReference type="PROSITE" id="PS50011"/>
    </source>
</evidence>
<dbReference type="PROSITE" id="PS50011">
    <property type="entry name" value="PROTEIN_KINASE_DOM"/>
    <property type="match status" value="6"/>
</dbReference>
<keyword evidence="7" id="KW-0238">DNA-binding</keyword>
<dbReference type="GO" id="GO:0005524">
    <property type="term" value="F:ATP binding"/>
    <property type="evidence" value="ECO:0007669"/>
    <property type="project" value="UniProtKB-KW"/>
</dbReference>
<keyword evidence="2" id="KW-0808">Transferase</keyword>
<dbReference type="GO" id="GO:0004713">
    <property type="term" value="F:protein tyrosine kinase activity"/>
    <property type="evidence" value="ECO:0007669"/>
    <property type="project" value="TreeGrafter"/>
</dbReference>
<proteinExistence type="predicted"/>
<dbReference type="EMBL" id="CM014090">
    <property type="protein sequence ID" value="TKS81246.1"/>
    <property type="molecule type" value="Genomic_DNA"/>
</dbReference>
<gene>
    <name evidence="7" type="ORF">D9C73_015351</name>
</gene>
<feature type="domain" description="Protein kinase" evidence="6">
    <location>
        <begin position="1223"/>
        <end position="1541"/>
    </location>
</feature>
<keyword evidence="7" id="KW-0371">Homeobox</keyword>
<dbReference type="GO" id="GO:0005737">
    <property type="term" value="C:cytoplasm"/>
    <property type="evidence" value="ECO:0007669"/>
    <property type="project" value="TreeGrafter"/>
</dbReference>
<evidence type="ECO:0000256" key="5">
    <source>
        <dbReference type="ARBA" id="ARBA00022840"/>
    </source>
</evidence>
<feature type="domain" description="Protein kinase" evidence="6">
    <location>
        <begin position="824"/>
        <end position="1142"/>
    </location>
</feature>
<dbReference type="InterPro" id="IPR008271">
    <property type="entry name" value="Ser/Thr_kinase_AS"/>
</dbReference>
<dbReference type="Pfam" id="PF00069">
    <property type="entry name" value="Pkinase"/>
    <property type="match status" value="6"/>
</dbReference>
<feature type="domain" description="Protein kinase" evidence="6">
    <location>
        <begin position="26"/>
        <end position="344"/>
    </location>
</feature>
<dbReference type="PANTHER" id="PTHR24058:SF46">
    <property type="entry name" value="HOMEODOMAIN-INTERACTING PROTEIN KINASE 4"/>
    <property type="match status" value="1"/>
</dbReference>
<keyword evidence="1" id="KW-0723">Serine/threonine-protein kinase</keyword>
<dbReference type="GO" id="GO:0003677">
    <property type="term" value="F:DNA binding"/>
    <property type="evidence" value="ECO:0007669"/>
    <property type="project" value="UniProtKB-KW"/>
</dbReference>
<dbReference type="GO" id="GO:0004674">
    <property type="term" value="F:protein serine/threonine kinase activity"/>
    <property type="evidence" value="ECO:0007669"/>
    <property type="project" value="UniProtKB-KW"/>
</dbReference>
<dbReference type="Proteomes" id="UP000298787">
    <property type="component" value="Chromosome 13"/>
</dbReference>
<evidence type="ECO:0000256" key="3">
    <source>
        <dbReference type="ARBA" id="ARBA00022741"/>
    </source>
</evidence>
<dbReference type="Gene3D" id="1.10.510.10">
    <property type="entry name" value="Transferase(Phosphotransferase) domain 1"/>
    <property type="match status" value="6"/>
</dbReference>
<dbReference type="Gene3D" id="3.30.200.20">
    <property type="entry name" value="Phosphorylase Kinase, domain 1"/>
    <property type="match status" value="6"/>
</dbReference>
<dbReference type="PANTHER" id="PTHR24058">
    <property type="entry name" value="DUAL SPECIFICITY PROTEIN KINASE"/>
    <property type="match status" value="1"/>
</dbReference>
<evidence type="ECO:0000313" key="8">
    <source>
        <dbReference type="Proteomes" id="UP000298787"/>
    </source>
</evidence>
<dbReference type="GO" id="GO:0005634">
    <property type="term" value="C:nucleus"/>
    <property type="evidence" value="ECO:0007669"/>
    <property type="project" value="TreeGrafter"/>
</dbReference>
<keyword evidence="8" id="KW-1185">Reference proteome</keyword>
<feature type="domain" description="Protein kinase" evidence="6">
    <location>
        <begin position="1622"/>
        <end position="1940"/>
    </location>
</feature>
<accession>A0A4U5V0S0</accession>
<feature type="domain" description="Protein kinase" evidence="6">
    <location>
        <begin position="425"/>
        <end position="743"/>
    </location>
</feature>
<dbReference type="PROSITE" id="PS00108">
    <property type="entry name" value="PROTEIN_KINASE_ST"/>
    <property type="match status" value="6"/>
</dbReference>
<keyword evidence="5" id="KW-0067">ATP-binding</keyword>
<dbReference type="InterPro" id="IPR011009">
    <property type="entry name" value="Kinase-like_dom_sf"/>
</dbReference>
<evidence type="ECO:0000313" key="7">
    <source>
        <dbReference type="EMBL" id="TKS81246.1"/>
    </source>
</evidence>
<organism evidence="7 8">
    <name type="scientific">Collichthys lucidus</name>
    <name type="common">Big head croaker</name>
    <name type="synonym">Sciaena lucida</name>
    <dbReference type="NCBI Taxonomy" id="240159"/>
    <lineage>
        <taxon>Eukaryota</taxon>
        <taxon>Metazoa</taxon>
        <taxon>Chordata</taxon>
        <taxon>Craniata</taxon>
        <taxon>Vertebrata</taxon>
        <taxon>Euteleostomi</taxon>
        <taxon>Actinopterygii</taxon>
        <taxon>Neopterygii</taxon>
        <taxon>Teleostei</taxon>
        <taxon>Neoteleostei</taxon>
        <taxon>Acanthomorphata</taxon>
        <taxon>Eupercaria</taxon>
        <taxon>Sciaenidae</taxon>
        <taxon>Collichthys</taxon>
    </lineage>
</organism>